<evidence type="ECO:0000256" key="5">
    <source>
        <dbReference type="ARBA" id="ARBA00022840"/>
    </source>
</evidence>
<dbReference type="PANTHER" id="PTHR43776:SF7">
    <property type="entry name" value="D,D-DIPEPTIDE TRANSPORT ATP-BINDING PROTEIN DDPF-RELATED"/>
    <property type="match status" value="1"/>
</dbReference>
<dbReference type="PATRIC" id="fig|1675527.3.peg.3562"/>
<comment type="subcellular location">
    <subcellularLocation>
        <location evidence="1">Cell inner membrane</location>
        <topology evidence="1">Peripheral membrane protein</topology>
    </subcellularLocation>
</comment>
<dbReference type="GO" id="GO:0016887">
    <property type="term" value="F:ATP hydrolysis activity"/>
    <property type="evidence" value="ECO:0007669"/>
    <property type="project" value="InterPro"/>
</dbReference>
<dbReference type="GO" id="GO:0005524">
    <property type="term" value="F:ATP binding"/>
    <property type="evidence" value="ECO:0007669"/>
    <property type="project" value="UniProtKB-KW"/>
</dbReference>
<dbReference type="CDD" id="cd03257">
    <property type="entry name" value="ABC_NikE_OppD_transporters"/>
    <property type="match status" value="2"/>
</dbReference>
<evidence type="ECO:0000259" key="7">
    <source>
        <dbReference type="PROSITE" id="PS50893"/>
    </source>
</evidence>
<dbReference type="GO" id="GO:0005886">
    <property type="term" value="C:plasma membrane"/>
    <property type="evidence" value="ECO:0007669"/>
    <property type="project" value="UniProtKB-SubCell"/>
</dbReference>
<organism evidence="8 9">
    <name type="scientific">Candidatus Rhodobacter oscarellae</name>
    <dbReference type="NCBI Taxonomy" id="1675527"/>
    <lineage>
        <taxon>Bacteria</taxon>
        <taxon>Pseudomonadati</taxon>
        <taxon>Pseudomonadota</taxon>
        <taxon>Alphaproteobacteria</taxon>
        <taxon>Rhodobacterales</taxon>
        <taxon>Rhodobacter group</taxon>
        <taxon>Rhodobacter</taxon>
    </lineage>
</organism>
<feature type="compositionally biased region" description="Basic and acidic residues" evidence="6">
    <location>
        <begin position="275"/>
        <end position="294"/>
    </location>
</feature>
<feature type="region of interest" description="Disordered" evidence="6">
    <location>
        <begin position="264"/>
        <end position="308"/>
    </location>
</feature>
<evidence type="ECO:0000256" key="4">
    <source>
        <dbReference type="ARBA" id="ARBA00022741"/>
    </source>
</evidence>
<keyword evidence="4" id="KW-0547">Nucleotide-binding</keyword>
<protein>
    <submittedName>
        <fullName evidence="8">Dipeptide transport ATP-binding protein DppD</fullName>
    </submittedName>
</protein>
<proteinExistence type="inferred from homology"/>
<dbReference type="Proteomes" id="UP000037178">
    <property type="component" value="Unassembled WGS sequence"/>
</dbReference>
<dbReference type="AlphaFoldDB" id="A0A0J9E6X6"/>
<dbReference type="InterPro" id="IPR017871">
    <property type="entry name" value="ABC_transporter-like_CS"/>
</dbReference>
<dbReference type="InterPro" id="IPR050319">
    <property type="entry name" value="ABC_transp_ATP-bind"/>
</dbReference>
<sequence length="573" mass="62790">MLELRNLSIRFGDNTAVRDLSVRIKKGQRIGLVGESGSGKSLTAFSMIGMAPECATVTGEILFDGQNIPAASDTTWRRLRGRDIAMVFQEPLSSLNPLKKVGQIIAEPMIRLDGMARSKAKARVLTLLEEVRMPDPASKINQYPHQLSGGQRQRVLIALALARNPRMLIADEPTSALDASVAAQVVDLLARLSQERDMALVFISHDLESVARATTDLLVMYRGDIVERGATTEVLNAPEHPYTRALMAARPVIDLSRPDRMRFPTIPDPISVKPEISERSRLSGDPAKRNKTASDRTPAAGLTLQDNCGPRHASAPLLSVEKVSRSFKQQRQSIFEPRKTLRAVRDATLLVESGKTLGIVGESGSGKSTLARMIMGFDQPETGQILFMGKNVYAQSAGEMRQMRSNIQMVFQDPYGSLDPRKPVGWSIAEPLLMDRTMDQSARDRLVHDALEQVGLPGSVAQRYPHEFSGGQRQRIAIARAIVTRPNLIVADEPVSALDVSIQAQVLNLLMDLQEDIGLALVVISHDLAVIASLSDDIIVMQSGYIVEAGKTRSVLANPKHAYTRELLSHRTA</sequence>
<evidence type="ECO:0000256" key="6">
    <source>
        <dbReference type="SAM" id="MobiDB-lite"/>
    </source>
</evidence>
<evidence type="ECO:0000256" key="1">
    <source>
        <dbReference type="ARBA" id="ARBA00004417"/>
    </source>
</evidence>
<dbReference type="GO" id="GO:0015833">
    <property type="term" value="P:peptide transport"/>
    <property type="evidence" value="ECO:0007669"/>
    <property type="project" value="InterPro"/>
</dbReference>
<dbReference type="NCBIfam" id="NF007739">
    <property type="entry name" value="PRK10419.1"/>
    <property type="match status" value="2"/>
</dbReference>
<dbReference type="Pfam" id="PF08352">
    <property type="entry name" value="oligo_HPY"/>
    <property type="match status" value="2"/>
</dbReference>
<dbReference type="PANTHER" id="PTHR43776">
    <property type="entry name" value="TRANSPORT ATP-BINDING PROTEIN"/>
    <property type="match status" value="1"/>
</dbReference>
<evidence type="ECO:0000256" key="3">
    <source>
        <dbReference type="ARBA" id="ARBA00022448"/>
    </source>
</evidence>
<dbReference type="SMART" id="SM00382">
    <property type="entry name" value="AAA"/>
    <property type="match status" value="2"/>
</dbReference>
<reference evidence="8 9" key="1">
    <citation type="submission" date="2015-06" db="EMBL/GenBank/DDBJ databases">
        <title>Draft genome sequence of an Alphaproteobacteria species associated to the Mediterranean sponge Oscarella lobularis.</title>
        <authorList>
            <person name="Jourda C."/>
            <person name="Santini S."/>
            <person name="Claverie J.-M."/>
        </authorList>
    </citation>
    <scope>NUCLEOTIDE SEQUENCE [LARGE SCALE GENOMIC DNA]</scope>
    <source>
        <strain evidence="8">IGS</strain>
    </source>
</reference>
<keyword evidence="5 8" id="KW-0067">ATP-binding</keyword>
<dbReference type="PROSITE" id="PS50893">
    <property type="entry name" value="ABC_TRANSPORTER_2"/>
    <property type="match status" value="2"/>
</dbReference>
<dbReference type="PROSITE" id="PS00211">
    <property type="entry name" value="ABC_TRANSPORTER_1"/>
    <property type="match status" value="2"/>
</dbReference>
<accession>A0A0J9E6X6</accession>
<comment type="caution">
    <text evidence="8">The sequence shown here is derived from an EMBL/GenBank/DDBJ whole genome shotgun (WGS) entry which is preliminary data.</text>
</comment>
<dbReference type="RefSeq" id="WP_049644039.1">
    <property type="nucleotide sequence ID" value="NZ_LFTY01000002.1"/>
</dbReference>
<gene>
    <name evidence="8" type="ORF">AIOL_003404</name>
</gene>
<evidence type="ECO:0000256" key="2">
    <source>
        <dbReference type="ARBA" id="ARBA00005417"/>
    </source>
</evidence>
<dbReference type="EMBL" id="LFTY01000002">
    <property type="protein sequence ID" value="KMW58431.1"/>
    <property type="molecule type" value="Genomic_DNA"/>
</dbReference>
<keyword evidence="9" id="KW-1185">Reference proteome</keyword>
<dbReference type="NCBIfam" id="NF008453">
    <property type="entry name" value="PRK11308.1"/>
    <property type="match status" value="2"/>
</dbReference>
<feature type="domain" description="ABC transporter" evidence="7">
    <location>
        <begin position="318"/>
        <end position="568"/>
    </location>
</feature>
<dbReference type="InterPro" id="IPR027417">
    <property type="entry name" value="P-loop_NTPase"/>
</dbReference>
<evidence type="ECO:0000313" key="8">
    <source>
        <dbReference type="EMBL" id="KMW58431.1"/>
    </source>
</evidence>
<dbReference type="Pfam" id="PF00005">
    <property type="entry name" value="ABC_tran"/>
    <property type="match status" value="2"/>
</dbReference>
<dbReference type="Gene3D" id="3.40.50.300">
    <property type="entry name" value="P-loop containing nucleotide triphosphate hydrolases"/>
    <property type="match status" value="2"/>
</dbReference>
<feature type="domain" description="ABC transporter" evidence="7">
    <location>
        <begin position="2"/>
        <end position="247"/>
    </location>
</feature>
<dbReference type="FunFam" id="3.40.50.300:FF:000016">
    <property type="entry name" value="Oligopeptide ABC transporter ATP-binding component"/>
    <property type="match status" value="1"/>
</dbReference>
<keyword evidence="3" id="KW-0813">Transport</keyword>
<dbReference type="GO" id="GO:0055085">
    <property type="term" value="P:transmembrane transport"/>
    <property type="evidence" value="ECO:0007669"/>
    <property type="project" value="UniProtKB-ARBA"/>
</dbReference>
<dbReference type="SUPFAM" id="SSF52540">
    <property type="entry name" value="P-loop containing nucleoside triphosphate hydrolases"/>
    <property type="match status" value="2"/>
</dbReference>
<dbReference type="InterPro" id="IPR003593">
    <property type="entry name" value="AAA+_ATPase"/>
</dbReference>
<name>A0A0J9E6X6_9RHOB</name>
<dbReference type="OrthoDB" id="7793371at2"/>
<dbReference type="InterPro" id="IPR003439">
    <property type="entry name" value="ABC_transporter-like_ATP-bd"/>
</dbReference>
<comment type="similarity">
    <text evidence="2">Belongs to the ABC transporter superfamily.</text>
</comment>
<evidence type="ECO:0000313" key="9">
    <source>
        <dbReference type="Proteomes" id="UP000037178"/>
    </source>
</evidence>
<dbReference type="InterPro" id="IPR013563">
    <property type="entry name" value="Oligopep_ABC_C"/>
</dbReference>
<dbReference type="STRING" id="1675527.AIOL_003404"/>